<sequence length="199" mass="23226">MKNVLAPYLPEHAVDTVFELIKLYGVHLKIVNERVTRHGDYRRDESGYHKITVNSNLNKYRFLITLIHEIAHLAAFEKYGRNIKPHGDEWKLTFQKLMVPFIRPEIFPNQLLPLLARHFRNPKASSDTDASLSLALKQFDEAESEKTYIFQIPYGATFRIYNGKIFKKGAQRVKRFECLEVSTGRMYLFNPNAEVELLP</sequence>
<feature type="domain" description="SprT-like" evidence="1">
    <location>
        <begin position="12"/>
        <end position="97"/>
    </location>
</feature>
<protein>
    <submittedName>
        <fullName evidence="2">SprT domain-containing protein</fullName>
    </submittedName>
</protein>
<name>A0A2S1QTY3_9FLAO</name>
<keyword evidence="3" id="KW-1185">Reference proteome</keyword>
<dbReference type="InterPro" id="IPR006640">
    <property type="entry name" value="SprT-like_domain"/>
</dbReference>
<organism evidence="2 3">
    <name type="scientific">Flavobacterium album</name>
    <dbReference type="NCBI Taxonomy" id="2175091"/>
    <lineage>
        <taxon>Bacteria</taxon>
        <taxon>Pseudomonadati</taxon>
        <taxon>Bacteroidota</taxon>
        <taxon>Flavobacteriia</taxon>
        <taxon>Flavobacteriales</taxon>
        <taxon>Flavobacteriaceae</taxon>
        <taxon>Flavobacterium</taxon>
    </lineage>
</organism>
<dbReference type="RefSeq" id="WP_108776592.1">
    <property type="nucleotide sequence ID" value="NZ_CP029186.1"/>
</dbReference>
<dbReference type="KEGG" id="falb:HYN59_01560"/>
<proteinExistence type="predicted"/>
<reference evidence="2 3" key="1">
    <citation type="submission" date="2018-04" db="EMBL/GenBank/DDBJ databases">
        <title>Genome sequencing of Flavobacterium sp. HYN0059.</title>
        <authorList>
            <person name="Yi H."/>
            <person name="Baek C."/>
        </authorList>
    </citation>
    <scope>NUCLEOTIDE SEQUENCE [LARGE SCALE GENOMIC DNA]</scope>
    <source>
        <strain evidence="2 3">HYN0059</strain>
    </source>
</reference>
<dbReference type="AlphaFoldDB" id="A0A2S1QTY3"/>
<dbReference type="GO" id="GO:0006950">
    <property type="term" value="P:response to stress"/>
    <property type="evidence" value="ECO:0007669"/>
    <property type="project" value="UniProtKB-ARBA"/>
</dbReference>
<evidence type="ECO:0000259" key="1">
    <source>
        <dbReference type="Pfam" id="PF10263"/>
    </source>
</evidence>
<dbReference type="Proteomes" id="UP000244929">
    <property type="component" value="Chromosome"/>
</dbReference>
<dbReference type="Gene3D" id="1.10.10.2910">
    <property type="match status" value="1"/>
</dbReference>
<dbReference type="Pfam" id="PF10263">
    <property type="entry name" value="SprT-like"/>
    <property type="match status" value="1"/>
</dbReference>
<dbReference type="OrthoDB" id="267364at2"/>
<dbReference type="EMBL" id="CP029186">
    <property type="protein sequence ID" value="AWH83882.1"/>
    <property type="molecule type" value="Genomic_DNA"/>
</dbReference>
<gene>
    <name evidence="2" type="ORF">HYN59_01560</name>
</gene>
<accession>A0A2S1QTY3</accession>
<evidence type="ECO:0000313" key="3">
    <source>
        <dbReference type="Proteomes" id="UP000244929"/>
    </source>
</evidence>
<evidence type="ECO:0000313" key="2">
    <source>
        <dbReference type="EMBL" id="AWH83882.1"/>
    </source>
</evidence>